<dbReference type="PANTHER" id="PTHR32552">
    <property type="entry name" value="FERRICHROME IRON RECEPTOR-RELATED"/>
    <property type="match status" value="1"/>
</dbReference>
<gene>
    <name evidence="17" type="ORF">DN752_03255</name>
</gene>
<accession>A0A2Z4IEY9</accession>
<evidence type="ECO:0000259" key="16">
    <source>
        <dbReference type="Pfam" id="PF07715"/>
    </source>
</evidence>
<dbReference type="InterPro" id="IPR036942">
    <property type="entry name" value="Beta-barrel_TonB_sf"/>
</dbReference>
<evidence type="ECO:0000256" key="11">
    <source>
        <dbReference type="ARBA" id="ARBA00023237"/>
    </source>
</evidence>
<dbReference type="KEGG" id="est:DN752_03255"/>
<organism evidence="17 18">
    <name type="scientific">Echinicola strongylocentroti</name>
    <dbReference type="NCBI Taxonomy" id="1795355"/>
    <lineage>
        <taxon>Bacteria</taxon>
        <taxon>Pseudomonadati</taxon>
        <taxon>Bacteroidota</taxon>
        <taxon>Cytophagia</taxon>
        <taxon>Cytophagales</taxon>
        <taxon>Cyclobacteriaceae</taxon>
        <taxon>Echinicola</taxon>
    </lineage>
</organism>
<dbReference type="InterPro" id="IPR008969">
    <property type="entry name" value="CarboxyPept-like_regulatory"/>
</dbReference>
<evidence type="ECO:0000313" key="18">
    <source>
        <dbReference type="Proteomes" id="UP000248688"/>
    </source>
</evidence>
<keyword evidence="11 12" id="KW-0998">Cell outer membrane</keyword>
<keyword evidence="17" id="KW-0675">Receptor</keyword>
<dbReference type="GO" id="GO:0015344">
    <property type="term" value="F:siderophore uptake transmembrane transporter activity"/>
    <property type="evidence" value="ECO:0007669"/>
    <property type="project" value="TreeGrafter"/>
</dbReference>
<evidence type="ECO:0000313" key="17">
    <source>
        <dbReference type="EMBL" id="AWW29236.1"/>
    </source>
</evidence>
<dbReference type="Gene3D" id="2.170.130.10">
    <property type="entry name" value="TonB-dependent receptor, plug domain"/>
    <property type="match status" value="1"/>
</dbReference>
<dbReference type="Pfam" id="PF07715">
    <property type="entry name" value="Plug"/>
    <property type="match status" value="1"/>
</dbReference>
<dbReference type="InterPro" id="IPR039426">
    <property type="entry name" value="TonB-dep_rcpt-like"/>
</dbReference>
<proteinExistence type="inferred from homology"/>
<evidence type="ECO:0000256" key="1">
    <source>
        <dbReference type="ARBA" id="ARBA00004571"/>
    </source>
</evidence>
<dbReference type="InterPro" id="IPR012910">
    <property type="entry name" value="Plug_dom"/>
</dbReference>
<dbReference type="PANTHER" id="PTHR32552:SF68">
    <property type="entry name" value="FERRICHROME OUTER MEMBRANE TRANSPORTER_PHAGE RECEPTOR"/>
    <property type="match status" value="1"/>
</dbReference>
<feature type="domain" description="TonB-dependent receptor-like beta-barrel" evidence="15">
    <location>
        <begin position="423"/>
        <end position="882"/>
    </location>
</feature>
<dbReference type="SUPFAM" id="SSF49464">
    <property type="entry name" value="Carboxypeptidase regulatory domain-like"/>
    <property type="match status" value="1"/>
</dbReference>
<keyword evidence="5 12" id="KW-0812">Transmembrane</keyword>
<dbReference type="Proteomes" id="UP000248688">
    <property type="component" value="Chromosome"/>
</dbReference>
<evidence type="ECO:0000256" key="10">
    <source>
        <dbReference type="ARBA" id="ARBA00023136"/>
    </source>
</evidence>
<evidence type="ECO:0000256" key="7">
    <source>
        <dbReference type="ARBA" id="ARBA00023004"/>
    </source>
</evidence>
<keyword evidence="8" id="KW-0406">Ion transport</keyword>
<comment type="subcellular location">
    <subcellularLocation>
        <location evidence="1 12">Cell outer membrane</location>
        <topology evidence="1 12">Multi-pass membrane protein</topology>
    </subcellularLocation>
</comment>
<dbReference type="OrthoDB" id="1111684at2"/>
<comment type="similarity">
    <text evidence="12 13">Belongs to the TonB-dependent receptor family.</text>
</comment>
<dbReference type="InterPro" id="IPR037066">
    <property type="entry name" value="Plug_dom_sf"/>
</dbReference>
<dbReference type="AlphaFoldDB" id="A0A2Z4IEY9"/>
<evidence type="ECO:0000259" key="15">
    <source>
        <dbReference type="Pfam" id="PF00593"/>
    </source>
</evidence>
<keyword evidence="18" id="KW-1185">Reference proteome</keyword>
<evidence type="ECO:0000256" key="5">
    <source>
        <dbReference type="ARBA" id="ARBA00022692"/>
    </source>
</evidence>
<dbReference type="SUPFAM" id="SSF56935">
    <property type="entry name" value="Porins"/>
    <property type="match status" value="1"/>
</dbReference>
<dbReference type="Pfam" id="PF13715">
    <property type="entry name" value="CarbopepD_reg_2"/>
    <property type="match status" value="1"/>
</dbReference>
<sequence length="921" mass="104862">MRNHLLRLILCGMLALVTQHTFGQDQGKETISGLFPGVRFSQFVSAVESKTSYRFFYKDEDVDSLSINVSAKDNELEDVLDLIFEQTALRYTIDGQQRVFIHTEEKFPTSLASGYFERDIPGDSMQDMQDERYLDRAYTSNKLWTIGHEDEASRQGTATLRGKVISLKNGEPIIGAVLFEKQNYTRAVTDEKGQFSITLPKGRHTIHIQHLGQFQEQRQVELLGDGSLLMQIDESIVSLDEIIVSSDRLSNINRTEMGVETMSIASMKRLPSVMGEVDVIKSILTLPGVKTVGESSVGFNVRGGAADQNLILLNDATIYNPSHLFGFFSSFNGDMVDEVALHKAGMPAQYGDRLSSVLDVKGKYGNREKFHGQGGIGLLTSRLTFDGPIGDKTTFLVSGRATYSDWLLDLVNEKSDLNAAGASFYDLNLNLKHYFDDQNELSFSSYWSQDDFNFVEDTVFNYSNRNANLKWKHYFNDRLESEFIVGVDQYKFGIEGYENELNAYRFDFDIEQYNLKARFTYDYNDQHSLYFGMENIYYKMNPGNKQPLTGQSIILPETVNEERAMETAFYLGDRFEINDKLTTDIGVRYVFYHFLGPNQLYTYADGLAKSESTITGEETYDNNEVISSYSAPEIRISGRYIIDNFTSIKAGYHTTRQYIHLLSNTSSATPTDTWKLSDPYIRPQQGNQFSLGFYKDLIWKEDKIEASVEVYYRGLKNLIDYRSGAELLLNNDIEQDVLNTDGRAYGVEFQVKKSMGKLNGWLSYTYSKSELQTSSDELAEKINGGSWYPSNFDQPHAVMLAVNYELSKRANVSLNTNYSTGRPITLPVAKFYYNGAEQVYFSDRNAYRIPDYFRIDLAMNLEGSHKVNKPAHASWSLGVYNLLGRSNPYSVYFTPVNGTLRGYQLSIYAQPIPYITYNFKF</sequence>
<name>A0A2Z4IEY9_9BACT</name>
<protein>
    <submittedName>
        <fullName evidence="17">TonB-dependent receptor</fullName>
    </submittedName>
</protein>
<keyword evidence="10 12" id="KW-0472">Membrane</keyword>
<dbReference type="Pfam" id="PF00593">
    <property type="entry name" value="TonB_dep_Rec_b-barrel"/>
    <property type="match status" value="1"/>
</dbReference>
<keyword evidence="7" id="KW-0408">Iron</keyword>
<evidence type="ECO:0000256" key="13">
    <source>
        <dbReference type="RuleBase" id="RU003357"/>
    </source>
</evidence>
<keyword evidence="3 12" id="KW-1134">Transmembrane beta strand</keyword>
<evidence type="ECO:0000256" key="8">
    <source>
        <dbReference type="ARBA" id="ARBA00023065"/>
    </source>
</evidence>
<feature type="domain" description="TonB-dependent receptor plug" evidence="16">
    <location>
        <begin position="275"/>
        <end position="353"/>
    </location>
</feature>
<evidence type="ECO:0000256" key="14">
    <source>
        <dbReference type="SAM" id="SignalP"/>
    </source>
</evidence>
<keyword evidence="6 14" id="KW-0732">Signal</keyword>
<feature type="signal peptide" evidence="14">
    <location>
        <begin position="1"/>
        <end position="23"/>
    </location>
</feature>
<evidence type="ECO:0000256" key="6">
    <source>
        <dbReference type="ARBA" id="ARBA00022729"/>
    </source>
</evidence>
<dbReference type="Gene3D" id="2.40.170.20">
    <property type="entry name" value="TonB-dependent receptor, beta-barrel domain"/>
    <property type="match status" value="1"/>
</dbReference>
<keyword evidence="2 12" id="KW-0813">Transport</keyword>
<dbReference type="InterPro" id="IPR000531">
    <property type="entry name" value="Beta-barrel_TonB"/>
</dbReference>
<dbReference type="EMBL" id="CP030041">
    <property type="protein sequence ID" value="AWW29236.1"/>
    <property type="molecule type" value="Genomic_DNA"/>
</dbReference>
<evidence type="ECO:0000256" key="12">
    <source>
        <dbReference type="PROSITE-ProRule" id="PRU01360"/>
    </source>
</evidence>
<reference evidence="17 18" key="1">
    <citation type="submission" date="2018-06" db="EMBL/GenBank/DDBJ databases">
        <title>Echinicola strongylocentroti sp. nov., isolated from a sea urchin Strongylocentrotus intermedius.</title>
        <authorList>
            <person name="Bae S.S."/>
        </authorList>
    </citation>
    <scope>NUCLEOTIDE SEQUENCE [LARGE SCALE GENOMIC DNA]</scope>
    <source>
        <strain evidence="17 18">MEBiC08714</strain>
    </source>
</reference>
<dbReference type="RefSeq" id="WP_112782652.1">
    <property type="nucleotide sequence ID" value="NZ_CP030041.1"/>
</dbReference>
<keyword evidence="4" id="KW-0410">Iron transport</keyword>
<feature type="chain" id="PRO_5016385069" evidence="14">
    <location>
        <begin position="24"/>
        <end position="921"/>
    </location>
</feature>
<dbReference type="GO" id="GO:0009279">
    <property type="term" value="C:cell outer membrane"/>
    <property type="evidence" value="ECO:0007669"/>
    <property type="project" value="UniProtKB-SubCell"/>
</dbReference>
<evidence type="ECO:0000256" key="4">
    <source>
        <dbReference type="ARBA" id="ARBA00022496"/>
    </source>
</evidence>
<dbReference type="Gene3D" id="2.60.40.1120">
    <property type="entry name" value="Carboxypeptidase-like, regulatory domain"/>
    <property type="match status" value="1"/>
</dbReference>
<evidence type="ECO:0000256" key="3">
    <source>
        <dbReference type="ARBA" id="ARBA00022452"/>
    </source>
</evidence>
<dbReference type="PROSITE" id="PS52016">
    <property type="entry name" value="TONB_DEPENDENT_REC_3"/>
    <property type="match status" value="1"/>
</dbReference>
<evidence type="ECO:0000256" key="2">
    <source>
        <dbReference type="ARBA" id="ARBA00022448"/>
    </source>
</evidence>
<keyword evidence="9 13" id="KW-0798">TonB box</keyword>
<evidence type="ECO:0000256" key="9">
    <source>
        <dbReference type="ARBA" id="ARBA00023077"/>
    </source>
</evidence>